<organism evidence="2 3">
    <name type="scientific">Luteolibacter luteus</name>
    <dbReference type="NCBI Taxonomy" id="2728835"/>
    <lineage>
        <taxon>Bacteria</taxon>
        <taxon>Pseudomonadati</taxon>
        <taxon>Verrucomicrobiota</taxon>
        <taxon>Verrucomicrobiia</taxon>
        <taxon>Verrucomicrobiales</taxon>
        <taxon>Verrucomicrobiaceae</taxon>
        <taxon>Luteolibacter</taxon>
    </lineage>
</organism>
<feature type="signal peptide" evidence="1">
    <location>
        <begin position="1"/>
        <end position="36"/>
    </location>
</feature>
<dbReference type="InterPro" id="IPR010869">
    <property type="entry name" value="DUF1501"/>
</dbReference>
<dbReference type="KEGG" id="luo:HHL09_11100"/>
<dbReference type="AlphaFoldDB" id="A0A858RIQ8"/>
<dbReference type="Proteomes" id="UP000501812">
    <property type="component" value="Chromosome"/>
</dbReference>
<name>A0A858RIQ8_9BACT</name>
<gene>
    <name evidence="2" type="ORF">HHL09_11100</name>
</gene>
<dbReference type="PANTHER" id="PTHR43737:SF1">
    <property type="entry name" value="DUF1501 DOMAIN-CONTAINING PROTEIN"/>
    <property type="match status" value="1"/>
</dbReference>
<evidence type="ECO:0000313" key="2">
    <source>
        <dbReference type="EMBL" id="QJE96309.1"/>
    </source>
</evidence>
<reference evidence="2 3" key="1">
    <citation type="submission" date="2020-04" db="EMBL/GenBank/DDBJ databases">
        <title>Luteolibacter sp. G-1-1-1 isolated from soil.</title>
        <authorList>
            <person name="Dahal R.H."/>
        </authorList>
    </citation>
    <scope>NUCLEOTIDE SEQUENCE [LARGE SCALE GENOMIC DNA]</scope>
    <source>
        <strain evidence="2 3">G-1-1-1</strain>
    </source>
</reference>
<evidence type="ECO:0000313" key="3">
    <source>
        <dbReference type="Proteomes" id="UP000501812"/>
    </source>
</evidence>
<dbReference type="PANTHER" id="PTHR43737">
    <property type="entry name" value="BLL7424 PROTEIN"/>
    <property type="match status" value="1"/>
</dbReference>
<dbReference type="EMBL" id="CP051774">
    <property type="protein sequence ID" value="QJE96309.1"/>
    <property type="molecule type" value="Genomic_DNA"/>
</dbReference>
<proteinExistence type="predicted"/>
<accession>A0A858RIQ8</accession>
<keyword evidence="1" id="KW-0732">Signal</keyword>
<protein>
    <submittedName>
        <fullName evidence="2">DUF1501 domain-containing protein</fullName>
    </submittedName>
</protein>
<dbReference type="RefSeq" id="WP_169454710.1">
    <property type="nucleotide sequence ID" value="NZ_CP051774.1"/>
</dbReference>
<evidence type="ECO:0000256" key="1">
    <source>
        <dbReference type="SAM" id="SignalP"/>
    </source>
</evidence>
<dbReference type="Pfam" id="PF07394">
    <property type="entry name" value="DUF1501"/>
    <property type="match status" value="1"/>
</dbReference>
<feature type="chain" id="PRO_5032374914" evidence="1">
    <location>
        <begin position="37"/>
        <end position="492"/>
    </location>
</feature>
<sequence length="492" mass="52721">MNRRRFLGQASCSAVSAIPVLNTLLNLRLASSIANAAPPQPGEYRALVCLFMSGGNDSFNMLSPLSGPSATHANARAEYENSRGNLALPLTGLHEIHPQNTPGRTFAVHPSMPKLAARFETGDAAFVANVGTLIEPVLNRGQVNNASKRLPLGLYSHSDQIEQWQTSVPQSRSGIGWGGRMMDLIKDINPNQLVSMNISMDGSNVFQSGVTGAEYAVKPSISATEGGAQALLGYAEGYSANNLTDVSSAAVDSMLARQYSHLLQQTVQQKRRDAQDAYAIYHEATLGTLPGSVDFRLVANQALDLPANRLGQQLHQVAKAIMGRSTMGALRQTFFVNLGGWDHHSNTLAEQEWMLRDVDDAIGAFWDQLALLGVQDQVTLFTGSDFGRTLTSNDQGSDHAWGGNHFIMGGAVDGRKIFGQYPGLALNPEGNGAELNPLDTGRGRMIPTTSCDEYFGELALWLGVPPSSLHLVLPNVGNFFTPGATGPLGFFG</sequence>
<keyword evidence="3" id="KW-1185">Reference proteome</keyword>